<proteinExistence type="predicted"/>
<feature type="transmembrane region" description="Helical" evidence="1">
    <location>
        <begin position="37"/>
        <end position="57"/>
    </location>
</feature>
<reference evidence="4" key="1">
    <citation type="submission" date="2016-11" db="EMBL/GenBank/DDBJ databases">
        <authorList>
            <person name="Varghese N."/>
            <person name="Submissions S."/>
        </authorList>
    </citation>
    <scope>NUCLEOTIDE SEQUENCE [LARGE SCALE GENOMIC DNA]</scope>
    <source>
        <strain evidence="4">DSM 100564</strain>
    </source>
</reference>
<feature type="domain" description="EamA" evidence="2">
    <location>
        <begin position="151"/>
        <end position="277"/>
    </location>
</feature>
<keyword evidence="1" id="KW-0472">Membrane</keyword>
<evidence type="ECO:0000259" key="2">
    <source>
        <dbReference type="Pfam" id="PF00892"/>
    </source>
</evidence>
<feature type="domain" description="EamA" evidence="2">
    <location>
        <begin position="7"/>
        <end position="137"/>
    </location>
</feature>
<feature type="transmembrane region" description="Helical" evidence="1">
    <location>
        <begin position="96"/>
        <end position="115"/>
    </location>
</feature>
<evidence type="ECO:0000313" key="4">
    <source>
        <dbReference type="Proteomes" id="UP000183982"/>
    </source>
</evidence>
<keyword evidence="4" id="KW-1185">Reference proteome</keyword>
<dbReference type="SUPFAM" id="SSF103481">
    <property type="entry name" value="Multidrug resistance efflux transporter EmrE"/>
    <property type="match status" value="2"/>
</dbReference>
<dbReference type="PANTHER" id="PTHR22911">
    <property type="entry name" value="ACYL-MALONYL CONDENSING ENZYME-RELATED"/>
    <property type="match status" value="1"/>
</dbReference>
<dbReference type="InterPro" id="IPR037185">
    <property type="entry name" value="EmrE-like"/>
</dbReference>
<feature type="transmembrane region" description="Helical" evidence="1">
    <location>
        <begin position="260"/>
        <end position="281"/>
    </location>
</feature>
<feature type="transmembrane region" description="Helical" evidence="1">
    <location>
        <begin position="69"/>
        <end position="90"/>
    </location>
</feature>
<dbReference type="RefSeq" id="WP_073252235.1">
    <property type="nucleotide sequence ID" value="NZ_FQZQ01000010.1"/>
</dbReference>
<protein>
    <submittedName>
        <fullName evidence="3">Uncharacterized membrane protein</fullName>
    </submittedName>
</protein>
<feature type="transmembrane region" description="Helical" evidence="1">
    <location>
        <begin position="147"/>
        <end position="169"/>
    </location>
</feature>
<feature type="transmembrane region" description="Helical" evidence="1">
    <location>
        <begin position="206"/>
        <end position="226"/>
    </location>
</feature>
<sequence length="285" mass="29934">MNIQAKGLLITTLGVLCVVPDSLFVRLLDTDPLVAAFWRNGISGLLILLGILAFQGTKPFREVASTGHHGAIFIIAQGVSGVLFVVAVNLTSVANVVFIIASMPMFAALFSRIFLGERLSPRMLITMAVVVPGLGVIAYGSGETENAHWHGDLVAVCVAATFAGGLTAARKVRHVSMVPGVSVAYLGSAILILPFINPFGLEGWQFWLLPVYGALIVGSASGLALGPRYITSAEVALLILLESVFAPILVWVVLGENPGVWALIGGGVVIGALAVSNLVVLMRRR</sequence>
<evidence type="ECO:0000313" key="3">
    <source>
        <dbReference type="EMBL" id="SHJ56695.1"/>
    </source>
</evidence>
<organism evidence="3 4">
    <name type="scientific">Shimia gijangensis</name>
    <dbReference type="NCBI Taxonomy" id="1470563"/>
    <lineage>
        <taxon>Bacteria</taxon>
        <taxon>Pseudomonadati</taxon>
        <taxon>Pseudomonadota</taxon>
        <taxon>Alphaproteobacteria</taxon>
        <taxon>Rhodobacterales</taxon>
        <taxon>Roseobacteraceae</taxon>
    </lineage>
</organism>
<dbReference type="Proteomes" id="UP000183982">
    <property type="component" value="Unassembled WGS sequence"/>
</dbReference>
<name>A0A1M6KCP1_9RHOB</name>
<dbReference type="AlphaFoldDB" id="A0A1M6KCP1"/>
<feature type="transmembrane region" description="Helical" evidence="1">
    <location>
        <begin position="235"/>
        <end position="254"/>
    </location>
</feature>
<dbReference type="EMBL" id="FQZQ01000010">
    <property type="protein sequence ID" value="SHJ56695.1"/>
    <property type="molecule type" value="Genomic_DNA"/>
</dbReference>
<evidence type="ECO:0000256" key="1">
    <source>
        <dbReference type="SAM" id="Phobius"/>
    </source>
</evidence>
<dbReference type="InterPro" id="IPR000620">
    <property type="entry name" value="EamA_dom"/>
</dbReference>
<keyword evidence="1" id="KW-0812">Transmembrane</keyword>
<gene>
    <name evidence="3" type="ORF">SAMN05444000_11063</name>
</gene>
<feature type="transmembrane region" description="Helical" evidence="1">
    <location>
        <begin position="122"/>
        <end position="141"/>
    </location>
</feature>
<dbReference type="STRING" id="1470563.SAMN05444000_11063"/>
<dbReference type="GO" id="GO:0016020">
    <property type="term" value="C:membrane"/>
    <property type="evidence" value="ECO:0007669"/>
    <property type="project" value="InterPro"/>
</dbReference>
<dbReference type="Pfam" id="PF00892">
    <property type="entry name" value="EamA"/>
    <property type="match status" value="2"/>
</dbReference>
<accession>A0A1M6KCP1</accession>
<keyword evidence="1" id="KW-1133">Transmembrane helix</keyword>
<dbReference type="OrthoDB" id="9810239at2"/>
<feature type="transmembrane region" description="Helical" evidence="1">
    <location>
        <begin position="181"/>
        <end position="200"/>
    </location>
</feature>
<dbReference type="PANTHER" id="PTHR22911:SF76">
    <property type="entry name" value="EAMA DOMAIN-CONTAINING PROTEIN"/>
    <property type="match status" value="1"/>
</dbReference>